<reference evidence="2" key="1">
    <citation type="submission" date="2022-06" db="EMBL/GenBank/DDBJ databases">
        <authorList>
            <person name="Berger JAMES D."/>
            <person name="Berger JAMES D."/>
        </authorList>
    </citation>
    <scope>NUCLEOTIDE SEQUENCE [LARGE SCALE GENOMIC DNA]</scope>
</reference>
<keyword evidence="1" id="KW-1133">Transmembrane helix</keyword>
<dbReference type="AlphaFoldDB" id="A0AA85IXU1"/>
<evidence type="ECO:0000313" key="2">
    <source>
        <dbReference type="Proteomes" id="UP000050795"/>
    </source>
</evidence>
<evidence type="ECO:0000256" key="1">
    <source>
        <dbReference type="SAM" id="Phobius"/>
    </source>
</evidence>
<name>A0AA85IXU1_TRIRE</name>
<keyword evidence="1" id="KW-0812">Transmembrane</keyword>
<protein>
    <submittedName>
        <fullName evidence="3">Uncharacterized protein</fullName>
    </submittedName>
</protein>
<keyword evidence="2" id="KW-1185">Reference proteome</keyword>
<sequence length="216" mass="25577">MFRIVKTHKYAKIYEVLSNRVHLRRYFLSSHRKMQICDAICAKPTFKSQGQHKVTARYYIWFLGELLVMLLVTAGFIVLFELKNEISKFFKDKYYIVFIILSVSVILILILLFVRKVQSKYIAVLIILGSVTQLFCILAVVYSALFILIIMFICLNMRSWIIWCMRSDNPENHKNSKSAEFFDDSTVEYNTRTIKDLNLSMRLRNNSQRMLSYTDY</sequence>
<feature type="transmembrane region" description="Helical" evidence="1">
    <location>
        <begin position="58"/>
        <end position="82"/>
    </location>
</feature>
<dbReference type="Proteomes" id="UP000050795">
    <property type="component" value="Unassembled WGS sequence"/>
</dbReference>
<keyword evidence="1" id="KW-0472">Membrane</keyword>
<accession>A0AA85IXU1</accession>
<feature type="transmembrane region" description="Helical" evidence="1">
    <location>
        <begin position="121"/>
        <end position="140"/>
    </location>
</feature>
<dbReference type="WBParaSite" id="TREG1_129800.1">
    <property type="protein sequence ID" value="TREG1_129800.1"/>
    <property type="gene ID" value="TREG1_129800"/>
</dbReference>
<evidence type="ECO:0000313" key="3">
    <source>
        <dbReference type="WBParaSite" id="TREG1_129800.1"/>
    </source>
</evidence>
<feature type="transmembrane region" description="Helical" evidence="1">
    <location>
        <begin position="94"/>
        <end position="114"/>
    </location>
</feature>
<reference evidence="3" key="2">
    <citation type="submission" date="2023-11" db="UniProtKB">
        <authorList>
            <consortium name="WormBaseParasite"/>
        </authorList>
    </citation>
    <scope>IDENTIFICATION</scope>
</reference>
<organism evidence="2 3">
    <name type="scientific">Trichobilharzia regenti</name>
    <name type="common">Nasal bird schistosome</name>
    <dbReference type="NCBI Taxonomy" id="157069"/>
    <lineage>
        <taxon>Eukaryota</taxon>
        <taxon>Metazoa</taxon>
        <taxon>Spiralia</taxon>
        <taxon>Lophotrochozoa</taxon>
        <taxon>Platyhelminthes</taxon>
        <taxon>Trematoda</taxon>
        <taxon>Digenea</taxon>
        <taxon>Strigeidida</taxon>
        <taxon>Schistosomatoidea</taxon>
        <taxon>Schistosomatidae</taxon>
        <taxon>Trichobilharzia</taxon>
    </lineage>
</organism>
<proteinExistence type="predicted"/>